<evidence type="ECO:0000313" key="2">
    <source>
        <dbReference type="Proteomes" id="UP000515153"/>
    </source>
</evidence>
<gene>
    <name evidence="3" type="ORF">PgNI_10050</name>
</gene>
<reference evidence="3" key="3">
    <citation type="submission" date="2025-08" db="UniProtKB">
        <authorList>
            <consortium name="RefSeq"/>
        </authorList>
    </citation>
    <scope>IDENTIFICATION</scope>
    <source>
        <strain evidence="3">NI907</strain>
    </source>
</reference>
<sequence>MKFFAALVAILPAAALAAPSLVARQSAEHPFVMDSVACGCVNDKGEMDNHGDCIFQVGDTRQNVGDVSGLCYRKVPWSADMTTVFTTEFCANKWINGVKGATPVCKPVKLCDNYDGAWAPCNLGL</sequence>
<organism evidence="2 3">
    <name type="scientific">Pyricularia grisea</name>
    <name type="common">Crabgrass-specific blast fungus</name>
    <name type="synonym">Magnaporthe grisea</name>
    <dbReference type="NCBI Taxonomy" id="148305"/>
    <lineage>
        <taxon>Eukaryota</taxon>
        <taxon>Fungi</taxon>
        <taxon>Dikarya</taxon>
        <taxon>Ascomycota</taxon>
        <taxon>Pezizomycotina</taxon>
        <taxon>Sordariomycetes</taxon>
        <taxon>Sordariomycetidae</taxon>
        <taxon>Magnaporthales</taxon>
        <taxon>Pyriculariaceae</taxon>
        <taxon>Pyricularia</taxon>
    </lineage>
</organism>
<evidence type="ECO:0000313" key="3">
    <source>
        <dbReference type="RefSeq" id="XP_030978138.1"/>
    </source>
</evidence>
<dbReference type="Proteomes" id="UP000515153">
    <property type="component" value="Unplaced"/>
</dbReference>
<proteinExistence type="predicted"/>
<dbReference type="AlphaFoldDB" id="A0A6P8ATA3"/>
<keyword evidence="1" id="KW-0732">Signal</keyword>
<evidence type="ECO:0000256" key="1">
    <source>
        <dbReference type="SAM" id="SignalP"/>
    </source>
</evidence>
<dbReference type="OrthoDB" id="5204015at2759"/>
<dbReference type="KEGG" id="pgri:PgNI_10050"/>
<dbReference type="RefSeq" id="XP_030978138.1">
    <property type="nucleotide sequence ID" value="XM_031130028.1"/>
</dbReference>
<feature type="chain" id="PRO_5027837023" evidence="1">
    <location>
        <begin position="18"/>
        <end position="125"/>
    </location>
</feature>
<keyword evidence="2" id="KW-1185">Reference proteome</keyword>
<reference evidence="3" key="2">
    <citation type="submission" date="2019-10" db="EMBL/GenBank/DDBJ databases">
        <authorList>
            <consortium name="NCBI Genome Project"/>
        </authorList>
    </citation>
    <scope>NUCLEOTIDE SEQUENCE</scope>
    <source>
        <strain evidence="3">NI907</strain>
    </source>
</reference>
<feature type="signal peptide" evidence="1">
    <location>
        <begin position="1"/>
        <end position="17"/>
    </location>
</feature>
<protein>
    <submittedName>
        <fullName evidence="3">Uncharacterized protein</fullName>
    </submittedName>
</protein>
<reference evidence="3" key="1">
    <citation type="journal article" date="2019" name="Mol. Biol. Evol.">
        <title>Blast fungal genomes show frequent chromosomal changes, gene gains and losses, and effector gene turnover.</title>
        <authorList>
            <person name="Gomez Luciano L.B."/>
            <person name="Jason Tsai I."/>
            <person name="Chuma I."/>
            <person name="Tosa Y."/>
            <person name="Chen Y.H."/>
            <person name="Li J.Y."/>
            <person name="Li M.Y."/>
            <person name="Jade Lu M.Y."/>
            <person name="Nakayashiki H."/>
            <person name="Li W.H."/>
        </authorList>
    </citation>
    <scope>NUCLEOTIDE SEQUENCE</scope>
    <source>
        <strain evidence="3">NI907</strain>
    </source>
</reference>
<accession>A0A6P8ATA3</accession>
<dbReference type="GeneID" id="41964936"/>
<name>A0A6P8ATA3_PYRGI</name>